<sequence length="268" mass="27551">MSKNFSKLFLRLSITSFIGLYCLALAPSALARNGNGNGNGNGNSNQSSTSNTTTTTTTSNGNGNGNGNSNQSSTSNTTTTTTTSTTSSVSCSVTDVSIGSTQASACKGPFSGNDTGAQSTLLNDLNQGLFNIGANATWDLVGKSDSSDNFGFEAQNGRSSGTWSLGTALGNGPTTFVISLKTSTSYSTYLFQDIDFSQTGLTGFFNTIGVALNGSGSQGKDLSHASIFKATYAKLPEPPKVKVPEPTASIGLGIVMGSMLISRRRKSN</sequence>
<evidence type="ECO:0000313" key="4">
    <source>
        <dbReference type="Proteomes" id="UP000607281"/>
    </source>
</evidence>
<feature type="compositionally biased region" description="Low complexity" evidence="1">
    <location>
        <begin position="42"/>
        <end position="87"/>
    </location>
</feature>
<keyword evidence="2" id="KW-0732">Signal</keyword>
<organism evidence="3 4">
    <name type="scientific">Anabaena subtropica FACHB-260</name>
    <dbReference type="NCBI Taxonomy" id="2692884"/>
    <lineage>
        <taxon>Bacteria</taxon>
        <taxon>Bacillati</taxon>
        <taxon>Cyanobacteriota</taxon>
        <taxon>Cyanophyceae</taxon>
        <taxon>Nostocales</taxon>
        <taxon>Nostocaceae</taxon>
        <taxon>Anabaena</taxon>
    </lineage>
</organism>
<keyword evidence="4" id="KW-1185">Reference proteome</keyword>
<dbReference type="InterPro" id="IPR013424">
    <property type="entry name" value="Ice-binding_C"/>
</dbReference>
<feature type="region of interest" description="Disordered" evidence="1">
    <location>
        <begin position="36"/>
        <end position="87"/>
    </location>
</feature>
<evidence type="ECO:0000256" key="2">
    <source>
        <dbReference type="SAM" id="SignalP"/>
    </source>
</evidence>
<proteinExistence type="predicted"/>
<protein>
    <submittedName>
        <fullName evidence="3">PEP-CTERM sorting domain-containing protein</fullName>
    </submittedName>
</protein>
<feature type="chain" id="PRO_5046462205" evidence="2">
    <location>
        <begin position="32"/>
        <end position="268"/>
    </location>
</feature>
<dbReference type="RefSeq" id="WP_190405486.1">
    <property type="nucleotide sequence ID" value="NZ_JACJRF010000003.1"/>
</dbReference>
<evidence type="ECO:0000313" key="3">
    <source>
        <dbReference type="EMBL" id="MBD2342998.1"/>
    </source>
</evidence>
<dbReference type="Proteomes" id="UP000607281">
    <property type="component" value="Unassembled WGS sequence"/>
</dbReference>
<comment type="caution">
    <text evidence="3">The sequence shown here is derived from an EMBL/GenBank/DDBJ whole genome shotgun (WGS) entry which is preliminary data.</text>
</comment>
<feature type="signal peptide" evidence="2">
    <location>
        <begin position="1"/>
        <end position="31"/>
    </location>
</feature>
<evidence type="ECO:0000256" key="1">
    <source>
        <dbReference type="SAM" id="MobiDB-lite"/>
    </source>
</evidence>
<dbReference type="NCBIfam" id="TIGR02595">
    <property type="entry name" value="PEP_CTERM"/>
    <property type="match status" value="1"/>
</dbReference>
<dbReference type="EMBL" id="JACJRF010000003">
    <property type="protein sequence ID" value="MBD2342998.1"/>
    <property type="molecule type" value="Genomic_DNA"/>
</dbReference>
<name>A0ABR8CJJ5_9NOST</name>
<gene>
    <name evidence="3" type="ORF">H6G18_02400</name>
</gene>
<reference evidence="3 4" key="1">
    <citation type="journal article" date="2020" name="ISME J.">
        <title>Comparative genomics reveals insights into cyanobacterial evolution and habitat adaptation.</title>
        <authorList>
            <person name="Chen M.Y."/>
            <person name="Teng W.K."/>
            <person name="Zhao L."/>
            <person name="Hu C.X."/>
            <person name="Zhou Y.K."/>
            <person name="Han B.P."/>
            <person name="Song L.R."/>
            <person name="Shu W.S."/>
        </authorList>
    </citation>
    <scope>NUCLEOTIDE SEQUENCE [LARGE SCALE GENOMIC DNA]</scope>
    <source>
        <strain evidence="3 4">FACHB-260</strain>
    </source>
</reference>
<accession>A0ABR8CJJ5</accession>